<protein>
    <recommendedName>
        <fullName evidence="3">DinB family protein</fullName>
    </recommendedName>
</protein>
<dbReference type="EMBL" id="CP111020">
    <property type="protein sequence ID" value="WAR15039.1"/>
    <property type="molecule type" value="Genomic_DNA"/>
</dbReference>
<evidence type="ECO:0000313" key="1">
    <source>
        <dbReference type="EMBL" id="WAR15039.1"/>
    </source>
</evidence>
<name>A0ABY7F1E8_MYAAR</name>
<keyword evidence="2" id="KW-1185">Reference proteome</keyword>
<dbReference type="Proteomes" id="UP001164746">
    <property type="component" value="Chromosome 9"/>
</dbReference>
<gene>
    <name evidence="1" type="ORF">MAR_005144</name>
</gene>
<sequence length="72" mass="8107">MTLLRLADIENRFLAVAGNKQASLFERLPDKCTGSDVLQHLALITVAVFRQFQKAYGFCFGLIPYESDKLDV</sequence>
<evidence type="ECO:0000313" key="2">
    <source>
        <dbReference type="Proteomes" id="UP001164746"/>
    </source>
</evidence>
<proteinExistence type="predicted"/>
<reference evidence="1" key="1">
    <citation type="submission" date="2022-11" db="EMBL/GenBank/DDBJ databases">
        <title>Centuries of genome instability and evolution in soft-shell clam transmissible cancer (bioRxiv).</title>
        <authorList>
            <person name="Hart S.F.M."/>
            <person name="Yonemitsu M.A."/>
            <person name="Giersch R.M."/>
            <person name="Beal B.F."/>
            <person name="Arriagada G."/>
            <person name="Davis B.W."/>
            <person name="Ostrander E.A."/>
            <person name="Goff S.P."/>
            <person name="Metzger M.J."/>
        </authorList>
    </citation>
    <scope>NUCLEOTIDE SEQUENCE</scope>
    <source>
        <strain evidence="1">MELC-2E11</strain>
        <tissue evidence="1">Siphon/mantle</tissue>
    </source>
</reference>
<organism evidence="1 2">
    <name type="scientific">Mya arenaria</name>
    <name type="common">Soft-shell clam</name>
    <dbReference type="NCBI Taxonomy" id="6604"/>
    <lineage>
        <taxon>Eukaryota</taxon>
        <taxon>Metazoa</taxon>
        <taxon>Spiralia</taxon>
        <taxon>Lophotrochozoa</taxon>
        <taxon>Mollusca</taxon>
        <taxon>Bivalvia</taxon>
        <taxon>Autobranchia</taxon>
        <taxon>Heteroconchia</taxon>
        <taxon>Euheterodonta</taxon>
        <taxon>Imparidentia</taxon>
        <taxon>Neoheterodontei</taxon>
        <taxon>Myida</taxon>
        <taxon>Myoidea</taxon>
        <taxon>Myidae</taxon>
        <taxon>Mya</taxon>
    </lineage>
</organism>
<evidence type="ECO:0008006" key="3">
    <source>
        <dbReference type="Google" id="ProtNLM"/>
    </source>
</evidence>
<accession>A0ABY7F1E8</accession>